<evidence type="ECO:0000259" key="6">
    <source>
        <dbReference type="PROSITE" id="PS51698"/>
    </source>
</evidence>
<evidence type="ECO:0000256" key="4">
    <source>
        <dbReference type="SAM" id="MobiDB-lite"/>
    </source>
</evidence>
<dbReference type="InterPro" id="IPR001660">
    <property type="entry name" value="SAM"/>
</dbReference>
<dbReference type="SUPFAM" id="SSF57850">
    <property type="entry name" value="RING/U-box"/>
    <property type="match status" value="1"/>
</dbReference>
<dbReference type="Pfam" id="PF00400">
    <property type="entry name" value="WD40"/>
    <property type="match status" value="5"/>
</dbReference>
<comment type="caution">
    <text evidence="7">The sequence shown here is derived from an EMBL/GenBank/DDBJ whole genome shotgun (WGS) entry which is preliminary data.</text>
</comment>
<evidence type="ECO:0000313" key="7">
    <source>
        <dbReference type="EMBL" id="CAJ0936241.1"/>
    </source>
</evidence>
<dbReference type="SUPFAM" id="SSF47769">
    <property type="entry name" value="SAM/Pointed domain"/>
    <property type="match status" value="1"/>
</dbReference>
<dbReference type="CDD" id="cd16655">
    <property type="entry name" value="RING-Ubox_WDSUB1-like"/>
    <property type="match status" value="1"/>
</dbReference>
<protein>
    <recommendedName>
        <fullName evidence="1">WD repeat, SAM and U-box domain-containing protein 1</fullName>
    </recommendedName>
</protein>
<dbReference type="InterPro" id="IPR015943">
    <property type="entry name" value="WD40/YVTN_repeat-like_dom_sf"/>
</dbReference>
<proteinExistence type="predicted"/>
<evidence type="ECO:0000256" key="1">
    <source>
        <dbReference type="ARBA" id="ARBA00020894"/>
    </source>
</evidence>
<dbReference type="SMART" id="SM00454">
    <property type="entry name" value="SAM"/>
    <property type="match status" value="1"/>
</dbReference>
<sequence length="548" mass="60381">MGKTSDLTDVKKAIIDIKQEGKTQKEISQQIGTQSAVSRHLNGKSVGRKQCGRKRCTTRRGDRTLRKIVEKDRFQTLGNLRKQWTESGVETSRATVHRRVQEMGYIPQGPSAERTGSDVTSRCCARSAPCRSGRAVSGLGKMVELIRTLADHIDDVNGCSFSDSLLATCSLDKTIRVYSLEDFTEVSFSPLRGHTSGLVKDGSLVACAFSPGGNIFITGSSCGDLTAWDENMRCLYNDKAHDLGVTCCDFSPTPVTDTTCGTQCFQMASCGQDNEIKVWLMSFGSEKGFAIRCKLTLSGHTAPVLSCAFSSDGEILVSGSVDKSVIIYGAKTGCILHILTHHKRYVTACALAPNQNLLATGSMDKTVTIWKLGKTSDSPGKFLPVCAAEIKRKTNISIESWTEEDVRTWLVSEHLAEVERHFTANNIDGKELLGLTKDALLHDLKIESLGLRNKILRKIEDLKAKMQAATSTIPEEFLCPITCEIMKDPVIASDGYSYERNAIELWISTKRTSPMTNLHLENLLLTPNRTLKMALNRWLDTRPEGKKN</sequence>
<dbReference type="Gene3D" id="3.30.40.10">
    <property type="entry name" value="Zinc/RING finger domain, C3HC4 (zinc finger)"/>
    <property type="match status" value="1"/>
</dbReference>
<dbReference type="Proteomes" id="UP001176940">
    <property type="component" value="Unassembled WGS sequence"/>
</dbReference>
<dbReference type="PANTHER" id="PTHR46573:SF1">
    <property type="entry name" value="WD REPEAT, SAM AND U-BOX DOMAIN-CONTAINING PROTEIN 1"/>
    <property type="match status" value="1"/>
</dbReference>
<dbReference type="PROSITE" id="PS51698">
    <property type="entry name" value="U_BOX"/>
    <property type="match status" value="1"/>
</dbReference>
<dbReference type="Gene3D" id="2.130.10.10">
    <property type="entry name" value="YVTN repeat-like/Quinoprotein amine dehydrogenase"/>
    <property type="match status" value="2"/>
</dbReference>
<dbReference type="InterPro" id="IPR036322">
    <property type="entry name" value="WD40_repeat_dom_sf"/>
</dbReference>
<feature type="repeat" description="WD" evidence="3">
    <location>
        <begin position="297"/>
        <end position="338"/>
    </location>
</feature>
<feature type="repeat" description="WD" evidence="3">
    <location>
        <begin position="339"/>
        <end position="372"/>
    </location>
</feature>
<reference evidence="7" key="1">
    <citation type="submission" date="2023-07" db="EMBL/GenBank/DDBJ databases">
        <authorList>
            <person name="Stuckert A."/>
        </authorList>
    </citation>
    <scope>NUCLEOTIDE SEQUENCE</scope>
</reference>
<organism evidence="7 8">
    <name type="scientific">Ranitomeya imitator</name>
    <name type="common">mimic poison frog</name>
    <dbReference type="NCBI Taxonomy" id="111125"/>
    <lineage>
        <taxon>Eukaryota</taxon>
        <taxon>Metazoa</taxon>
        <taxon>Chordata</taxon>
        <taxon>Craniata</taxon>
        <taxon>Vertebrata</taxon>
        <taxon>Euteleostomi</taxon>
        <taxon>Amphibia</taxon>
        <taxon>Batrachia</taxon>
        <taxon>Anura</taxon>
        <taxon>Neobatrachia</taxon>
        <taxon>Hyloidea</taxon>
        <taxon>Dendrobatidae</taxon>
        <taxon>Dendrobatinae</taxon>
        <taxon>Ranitomeya</taxon>
    </lineage>
</organism>
<keyword evidence="2" id="KW-0677">Repeat</keyword>
<dbReference type="PROSITE" id="PS50082">
    <property type="entry name" value="WD_REPEATS_2"/>
    <property type="match status" value="2"/>
</dbReference>
<dbReference type="CDD" id="cd00200">
    <property type="entry name" value="WD40"/>
    <property type="match status" value="1"/>
</dbReference>
<dbReference type="InterPro" id="IPR003613">
    <property type="entry name" value="Ubox_domain"/>
</dbReference>
<dbReference type="SMART" id="SM00320">
    <property type="entry name" value="WD40"/>
    <property type="match status" value="5"/>
</dbReference>
<dbReference type="InterPro" id="IPR013083">
    <property type="entry name" value="Znf_RING/FYVE/PHD"/>
</dbReference>
<keyword evidence="3" id="KW-0853">WD repeat</keyword>
<dbReference type="PROSITE" id="PS50105">
    <property type="entry name" value="SAM_DOMAIN"/>
    <property type="match status" value="1"/>
</dbReference>
<evidence type="ECO:0000256" key="2">
    <source>
        <dbReference type="ARBA" id="ARBA00022737"/>
    </source>
</evidence>
<dbReference type="InterPro" id="IPR052085">
    <property type="entry name" value="WD-SAM-U-box"/>
</dbReference>
<name>A0ABN9LBM4_9NEOB</name>
<dbReference type="SUPFAM" id="SSF50978">
    <property type="entry name" value="WD40 repeat-like"/>
    <property type="match status" value="1"/>
</dbReference>
<accession>A0ABN9LBM4</accession>
<feature type="region of interest" description="Disordered" evidence="4">
    <location>
        <begin position="26"/>
        <end position="57"/>
    </location>
</feature>
<feature type="compositionally biased region" description="Polar residues" evidence="4">
    <location>
        <begin position="26"/>
        <end position="37"/>
    </location>
</feature>
<feature type="compositionally biased region" description="Basic residues" evidence="4">
    <location>
        <begin position="46"/>
        <end position="57"/>
    </location>
</feature>
<dbReference type="Pfam" id="PF07647">
    <property type="entry name" value="SAM_2"/>
    <property type="match status" value="1"/>
</dbReference>
<dbReference type="InterPro" id="IPR001680">
    <property type="entry name" value="WD40_rpt"/>
</dbReference>
<dbReference type="Gene3D" id="1.10.150.50">
    <property type="entry name" value="Transcription Factor, Ets-1"/>
    <property type="match status" value="1"/>
</dbReference>
<dbReference type="PANTHER" id="PTHR46573">
    <property type="entry name" value="WD REPEAT, SAM AND U-BOX DOMAIN-CONTAINING PROTEIN 1"/>
    <property type="match status" value="1"/>
</dbReference>
<dbReference type="PROSITE" id="PS50294">
    <property type="entry name" value="WD_REPEATS_REGION"/>
    <property type="match status" value="2"/>
</dbReference>
<evidence type="ECO:0000256" key="3">
    <source>
        <dbReference type="PROSITE-ProRule" id="PRU00221"/>
    </source>
</evidence>
<gene>
    <name evidence="7" type="ORF">RIMI_LOCUS6687613</name>
</gene>
<keyword evidence="8" id="KW-1185">Reference proteome</keyword>
<feature type="domain" description="U-box" evidence="6">
    <location>
        <begin position="472"/>
        <end position="545"/>
    </location>
</feature>
<dbReference type="SMART" id="SM00504">
    <property type="entry name" value="Ubox"/>
    <property type="match status" value="1"/>
</dbReference>
<evidence type="ECO:0000259" key="5">
    <source>
        <dbReference type="PROSITE" id="PS50105"/>
    </source>
</evidence>
<dbReference type="Pfam" id="PF04564">
    <property type="entry name" value="U-box"/>
    <property type="match status" value="1"/>
</dbReference>
<feature type="domain" description="SAM" evidence="5">
    <location>
        <begin position="401"/>
        <end position="465"/>
    </location>
</feature>
<evidence type="ECO:0000313" key="8">
    <source>
        <dbReference type="Proteomes" id="UP001176940"/>
    </source>
</evidence>
<dbReference type="InterPro" id="IPR013761">
    <property type="entry name" value="SAM/pointed_sf"/>
</dbReference>
<dbReference type="EMBL" id="CAUEEQ010012213">
    <property type="protein sequence ID" value="CAJ0936241.1"/>
    <property type="molecule type" value="Genomic_DNA"/>
</dbReference>